<feature type="compositionally biased region" description="Acidic residues" evidence="1">
    <location>
        <begin position="451"/>
        <end position="461"/>
    </location>
</feature>
<dbReference type="OrthoDB" id="4497058at2759"/>
<feature type="compositionally biased region" description="Low complexity" evidence="1">
    <location>
        <begin position="346"/>
        <end position="366"/>
    </location>
</feature>
<dbReference type="AlphaFoldDB" id="A0A9W9VUG7"/>
<feature type="region of interest" description="Disordered" evidence="1">
    <location>
        <begin position="561"/>
        <end position="595"/>
    </location>
</feature>
<accession>A0A9W9VUG7</accession>
<dbReference type="EMBL" id="JAPZBS010000001">
    <property type="protein sequence ID" value="KAJ5389460.1"/>
    <property type="molecule type" value="Genomic_DNA"/>
</dbReference>
<feature type="region of interest" description="Disordered" evidence="1">
    <location>
        <begin position="334"/>
        <end position="367"/>
    </location>
</feature>
<keyword evidence="3" id="KW-1185">Reference proteome</keyword>
<sequence>MSTLVDPAQSRHPSGMEPLPRADSINPFSLGTGSLDEEEGHEIPVHSLKAKFFFDRPAEDLIPARYLQMAQDTQKVSADVSSIKALVHDKPWIFRNPVQDFRRVNLKAWCKTDTRYRGVFRTLRRVPKIETGLWDGGTEDCQDELAEHDSRAQAQVVYALLSEIDSMMDLKKLMADGQRVFFLKVRLLVYQMEYWTGYREKHKDGPGTDAIIALEFDPERDTVIPILPIAATNYQEPMEDALADRFKLILSQLLQHVRPLPVPGDKIPDQETFLIGQHGSKLHIMRAFFPGHKLSSLWCRRELPYTARLIPPMPPASPPSSSLSLPDGTAAHIENRDENEASHVGTASTTDATRSRSNSNRSYAAENIERVQQHIESTRLSMLDNELDTRTFRVLCTREYDLWVEKDFSEAVNALVALQLYLLSGTARCGPLQAVFNKPPFPPDDSGSGYADEENEFDEEEDGFNLETDDVETLRAKLVHQLDALRSAWRERNAELAQEEEESRREEMDSRREDYGMMGHSVVVQELRALRMSAVRELRRSWWDFVWEDLDGERLEMIEGLEVSDDEDEECEGESAEKGDEEDVSRSEMDLCIRD</sequence>
<name>A0A9W9VUG7_9EURO</name>
<evidence type="ECO:0000313" key="2">
    <source>
        <dbReference type="EMBL" id="KAJ5389460.1"/>
    </source>
</evidence>
<protein>
    <submittedName>
        <fullName evidence="2">Uncharacterized protein</fullName>
    </submittedName>
</protein>
<feature type="compositionally biased region" description="Basic and acidic residues" evidence="1">
    <location>
        <begin position="584"/>
        <end position="595"/>
    </location>
</feature>
<feature type="compositionally biased region" description="Acidic residues" evidence="1">
    <location>
        <begin position="562"/>
        <end position="583"/>
    </location>
</feature>
<reference evidence="2" key="2">
    <citation type="journal article" date="2023" name="IMA Fungus">
        <title>Comparative genomic study of the Penicillium genus elucidates a diverse pangenome and 15 lateral gene transfer events.</title>
        <authorList>
            <person name="Petersen C."/>
            <person name="Sorensen T."/>
            <person name="Nielsen M.R."/>
            <person name="Sondergaard T.E."/>
            <person name="Sorensen J.L."/>
            <person name="Fitzpatrick D.A."/>
            <person name="Frisvad J.C."/>
            <person name="Nielsen K.L."/>
        </authorList>
    </citation>
    <scope>NUCLEOTIDE SEQUENCE</scope>
    <source>
        <strain evidence="2">IBT 29864</strain>
    </source>
</reference>
<feature type="region of interest" description="Disordered" evidence="1">
    <location>
        <begin position="439"/>
        <end position="461"/>
    </location>
</feature>
<dbReference type="RefSeq" id="XP_056560188.1">
    <property type="nucleotide sequence ID" value="XM_056693459.1"/>
</dbReference>
<gene>
    <name evidence="2" type="ORF">N7496_000528</name>
</gene>
<comment type="caution">
    <text evidence="2">The sequence shown here is derived from an EMBL/GenBank/DDBJ whole genome shotgun (WGS) entry which is preliminary data.</text>
</comment>
<evidence type="ECO:0000313" key="3">
    <source>
        <dbReference type="Proteomes" id="UP001147782"/>
    </source>
</evidence>
<evidence type="ECO:0000256" key="1">
    <source>
        <dbReference type="SAM" id="MobiDB-lite"/>
    </source>
</evidence>
<dbReference type="GeneID" id="81432636"/>
<reference evidence="2" key="1">
    <citation type="submission" date="2022-11" db="EMBL/GenBank/DDBJ databases">
        <authorList>
            <person name="Petersen C."/>
        </authorList>
    </citation>
    <scope>NUCLEOTIDE SEQUENCE</scope>
    <source>
        <strain evidence="2">IBT 29864</strain>
    </source>
</reference>
<dbReference type="Proteomes" id="UP001147782">
    <property type="component" value="Unassembled WGS sequence"/>
</dbReference>
<organism evidence="2 3">
    <name type="scientific">Penicillium cataractarum</name>
    <dbReference type="NCBI Taxonomy" id="2100454"/>
    <lineage>
        <taxon>Eukaryota</taxon>
        <taxon>Fungi</taxon>
        <taxon>Dikarya</taxon>
        <taxon>Ascomycota</taxon>
        <taxon>Pezizomycotina</taxon>
        <taxon>Eurotiomycetes</taxon>
        <taxon>Eurotiomycetidae</taxon>
        <taxon>Eurotiales</taxon>
        <taxon>Aspergillaceae</taxon>
        <taxon>Penicillium</taxon>
    </lineage>
</organism>
<feature type="region of interest" description="Disordered" evidence="1">
    <location>
        <begin position="1"/>
        <end position="39"/>
    </location>
</feature>
<proteinExistence type="predicted"/>